<dbReference type="InterPro" id="IPR006059">
    <property type="entry name" value="SBP"/>
</dbReference>
<gene>
    <name evidence="4" type="ORF">IDH45_26665</name>
</gene>
<dbReference type="InterPro" id="IPR006061">
    <property type="entry name" value="SBP_1_CS"/>
</dbReference>
<dbReference type="PANTHER" id="PTHR43649">
    <property type="entry name" value="ARABINOSE-BINDING PROTEIN-RELATED"/>
    <property type="match status" value="1"/>
</dbReference>
<name>A0A927CGL0_9BACL</name>
<protein>
    <submittedName>
        <fullName evidence="4">Extracellular solute-binding protein</fullName>
    </submittedName>
</protein>
<evidence type="ECO:0000256" key="2">
    <source>
        <dbReference type="ARBA" id="ARBA00022448"/>
    </source>
</evidence>
<keyword evidence="5" id="KW-1185">Reference proteome</keyword>
<dbReference type="PROSITE" id="PS01037">
    <property type="entry name" value="SBP_BACTERIAL_1"/>
    <property type="match status" value="1"/>
</dbReference>
<dbReference type="Proteomes" id="UP000639396">
    <property type="component" value="Unassembled WGS sequence"/>
</dbReference>
<dbReference type="PANTHER" id="PTHR43649:SF29">
    <property type="entry name" value="OSMOPROTECTIVE COMPOUNDS-BINDING PROTEIN GGTB"/>
    <property type="match status" value="1"/>
</dbReference>
<dbReference type="EMBL" id="JACXJA010000044">
    <property type="protein sequence ID" value="MBD2865571.1"/>
    <property type="molecule type" value="Genomic_DNA"/>
</dbReference>
<accession>A0A927CGL0</accession>
<keyword evidence="2" id="KW-0813">Transport</keyword>
<dbReference type="Gene3D" id="3.40.190.10">
    <property type="entry name" value="Periplasmic binding protein-like II"/>
    <property type="match status" value="2"/>
</dbReference>
<comment type="caution">
    <text evidence="4">The sequence shown here is derived from an EMBL/GenBank/DDBJ whole genome shotgun (WGS) entry which is preliminary data.</text>
</comment>
<proteinExistence type="inferred from homology"/>
<dbReference type="SUPFAM" id="SSF53850">
    <property type="entry name" value="Periplasmic binding protein-like II"/>
    <property type="match status" value="1"/>
</dbReference>
<organism evidence="4 5">
    <name type="scientific">Paenibacillus oceani</name>
    <dbReference type="NCBI Taxonomy" id="2772510"/>
    <lineage>
        <taxon>Bacteria</taxon>
        <taxon>Bacillati</taxon>
        <taxon>Bacillota</taxon>
        <taxon>Bacilli</taxon>
        <taxon>Bacillales</taxon>
        <taxon>Paenibacillaceae</taxon>
        <taxon>Paenibacillus</taxon>
    </lineage>
</organism>
<dbReference type="RefSeq" id="WP_190931193.1">
    <property type="nucleotide sequence ID" value="NZ_JACXJA010000044.1"/>
</dbReference>
<evidence type="ECO:0000256" key="1">
    <source>
        <dbReference type="ARBA" id="ARBA00008520"/>
    </source>
</evidence>
<dbReference type="InterPro" id="IPR050490">
    <property type="entry name" value="Bact_solute-bd_prot1"/>
</dbReference>
<dbReference type="GO" id="GO:0055085">
    <property type="term" value="P:transmembrane transport"/>
    <property type="evidence" value="ECO:0007669"/>
    <property type="project" value="InterPro"/>
</dbReference>
<evidence type="ECO:0000256" key="3">
    <source>
        <dbReference type="ARBA" id="ARBA00022729"/>
    </source>
</evidence>
<dbReference type="Pfam" id="PF01547">
    <property type="entry name" value="SBP_bac_1"/>
    <property type="match status" value="1"/>
</dbReference>
<comment type="similarity">
    <text evidence="1">Belongs to the bacterial solute-binding protein 1 family.</text>
</comment>
<evidence type="ECO:0000313" key="5">
    <source>
        <dbReference type="Proteomes" id="UP000639396"/>
    </source>
</evidence>
<evidence type="ECO:0000313" key="4">
    <source>
        <dbReference type="EMBL" id="MBD2865571.1"/>
    </source>
</evidence>
<keyword evidence="3" id="KW-0732">Signal</keyword>
<dbReference type="PROSITE" id="PS51257">
    <property type="entry name" value="PROKAR_LIPOPROTEIN"/>
    <property type="match status" value="1"/>
</dbReference>
<sequence>MKTSHQKWTAAALASLLAVVTGCSGGSGSGEQEGATKSGGSEKVKLEFFQMKADAVDIDNQLIKTFQEKYPNITVEQNNVPNPENVWTMRVSTNDAPQVFTHYPHNAVFQQMSKEGSVVDLTSDPLLANVQPAIVELSKIDGKNYVVPVALATLGVYYNTKVFNDLGLKIPQTYDELIKTAETIKAAGITPFYFHDKDWNGIRQEVVFKMGLMLPNIESFLDDVMMGKAHITDRADMKPFAQKLYEMRKYSQKDALGTGYDDALREFANGKSAMWFTGIWAIKSIKQANPNLEFAMFPMPPEKAENAKTQVSVDTAIGLPANGKHKEEARKFVEFMVSKESVQRYVDFGGYPAAIKGVNNGVKELTTLNSLIEAGKVYPTIERLWPAGVNADVGKATQELFATGDIDAYLQKLDSIFYNKLNKK</sequence>
<reference evidence="4" key="1">
    <citation type="submission" date="2020-09" db="EMBL/GenBank/DDBJ databases">
        <title>A novel bacterium of genus Paenibacillus, isolated from South China Sea.</title>
        <authorList>
            <person name="Huang H."/>
            <person name="Mo K."/>
            <person name="Hu Y."/>
        </authorList>
    </citation>
    <scope>NUCLEOTIDE SEQUENCE</scope>
    <source>
        <strain evidence="4">IB182363</strain>
    </source>
</reference>
<dbReference type="AlphaFoldDB" id="A0A927CGL0"/>